<comment type="subcellular location">
    <subcellularLocation>
        <location evidence="1">Nucleus</location>
    </subcellularLocation>
</comment>
<protein>
    <submittedName>
        <fullName evidence="9">Auxin response factor ARF17</fullName>
    </submittedName>
</protein>
<evidence type="ECO:0000259" key="8">
    <source>
        <dbReference type="Pfam" id="PF06507"/>
    </source>
</evidence>
<evidence type="ECO:0000313" key="9">
    <source>
        <dbReference type="EMBL" id="ANI70189.1"/>
    </source>
</evidence>
<evidence type="ECO:0000256" key="1">
    <source>
        <dbReference type="ARBA" id="ARBA00004123"/>
    </source>
</evidence>
<sequence length="473" mass="51976">MEIDLNLAVCDETACGNDGECDRFSLSKCTSSAAASFFSCSAFASSSPSSSPSPSIYVELWHACAGPATILHKKGDIVVYFPQGHLEQANSSPPSFDLPPQILCRVVDVQLIANNENDEVYSQLSLNPLQQQQQMIGVELEGKEKENVGVEEGGKSSSHMFCKTLTASDTSTHGGFSVPRRAAEDCFPPLALPGTCGHRPARSGVEIQTHLQRGEAGEVRLGIRRAARPRNGLLDTAIKNQKYHPNVLSHVANALSSNGMFNVVYSPRASHSTFIVPYRKYLECTGSPIPVGMRFKMKNDLDDSPERRFSGVVTGVSDVDPYRWPNSKWRSVMVRWDEASDEQERICPWDVESSSSYAPLSLKRLRSSPSGSPVSGGDYVRSYSCEVLQGQEKMSKFPNWFGEIQMATPSCFYPVASEGGRRLPFAPIFKGLRVPETATLHHHLVGRAVNLSQLHGCDSLLLQLQRLFSMQRA</sequence>
<dbReference type="AlphaFoldDB" id="A0A191T8T6"/>
<dbReference type="InterPro" id="IPR044835">
    <property type="entry name" value="ARF_plant"/>
</dbReference>
<keyword evidence="4" id="KW-0238">DNA-binding</keyword>
<keyword evidence="5" id="KW-0804">Transcription</keyword>
<keyword evidence="6" id="KW-0539">Nucleus</keyword>
<dbReference type="GO" id="GO:0006355">
    <property type="term" value="P:regulation of DNA-templated transcription"/>
    <property type="evidence" value="ECO:0007669"/>
    <property type="project" value="InterPro"/>
</dbReference>
<comment type="similarity">
    <text evidence="2">Belongs to the ARF family.</text>
</comment>
<dbReference type="FunFam" id="2.30.30.1040:FF:000001">
    <property type="entry name" value="Auxin response factor"/>
    <property type="match status" value="1"/>
</dbReference>
<evidence type="ECO:0000256" key="6">
    <source>
        <dbReference type="ARBA" id="ARBA00023242"/>
    </source>
</evidence>
<evidence type="ECO:0000256" key="3">
    <source>
        <dbReference type="ARBA" id="ARBA00023015"/>
    </source>
</evidence>
<proteinExistence type="inferred from homology"/>
<dbReference type="GO" id="GO:0009734">
    <property type="term" value="P:auxin-activated signaling pathway"/>
    <property type="evidence" value="ECO:0007669"/>
    <property type="project" value="UniProtKB-KW"/>
</dbReference>
<evidence type="ECO:0000256" key="4">
    <source>
        <dbReference type="ARBA" id="ARBA00023125"/>
    </source>
</evidence>
<dbReference type="InterPro" id="IPR010525">
    <property type="entry name" value="ARF_dom"/>
</dbReference>
<evidence type="ECO:0000256" key="5">
    <source>
        <dbReference type="ARBA" id="ARBA00023163"/>
    </source>
</evidence>
<dbReference type="PANTHER" id="PTHR31384">
    <property type="entry name" value="AUXIN RESPONSE FACTOR 4-RELATED"/>
    <property type="match status" value="1"/>
</dbReference>
<dbReference type="PANTHER" id="PTHR31384:SF102">
    <property type="entry name" value="AUXIN RESPONSE FACTOR 4"/>
    <property type="match status" value="1"/>
</dbReference>
<evidence type="ECO:0000256" key="7">
    <source>
        <dbReference type="ARBA" id="ARBA00023294"/>
    </source>
</evidence>
<dbReference type="EMBL" id="KX036737">
    <property type="protein sequence ID" value="ANI70189.1"/>
    <property type="molecule type" value="Genomic_DNA"/>
</dbReference>
<organism evidence="9">
    <name type="scientific">Salvia miltiorrhiza</name>
    <name type="common">Chinese sage</name>
    <dbReference type="NCBI Taxonomy" id="226208"/>
    <lineage>
        <taxon>Eukaryota</taxon>
        <taxon>Viridiplantae</taxon>
        <taxon>Streptophyta</taxon>
        <taxon>Embryophyta</taxon>
        <taxon>Tracheophyta</taxon>
        <taxon>Spermatophyta</taxon>
        <taxon>Magnoliopsida</taxon>
        <taxon>eudicotyledons</taxon>
        <taxon>Gunneridae</taxon>
        <taxon>Pentapetalae</taxon>
        <taxon>asterids</taxon>
        <taxon>lamiids</taxon>
        <taxon>Lamiales</taxon>
        <taxon>Lamiaceae</taxon>
        <taxon>Nepetoideae</taxon>
        <taxon>Mentheae</taxon>
        <taxon>Salviinae</taxon>
        <taxon>Salvia</taxon>
        <taxon>Salvia incertae sedis</taxon>
    </lineage>
</organism>
<keyword evidence="3" id="KW-0805">Transcription regulation</keyword>
<dbReference type="InterPro" id="IPR015300">
    <property type="entry name" value="DNA-bd_pseudobarrel_sf"/>
</dbReference>
<keyword evidence="7" id="KW-0927">Auxin signaling pathway</keyword>
<dbReference type="GO" id="GO:0003677">
    <property type="term" value="F:DNA binding"/>
    <property type="evidence" value="ECO:0007669"/>
    <property type="project" value="UniProtKB-KW"/>
</dbReference>
<accession>A0A191T8T6</accession>
<gene>
    <name evidence="9" type="primary">ARF</name>
</gene>
<name>A0A191T8T6_SALMI</name>
<dbReference type="GO" id="GO:0005634">
    <property type="term" value="C:nucleus"/>
    <property type="evidence" value="ECO:0007669"/>
    <property type="project" value="UniProtKB-SubCell"/>
</dbReference>
<evidence type="ECO:0000256" key="2">
    <source>
        <dbReference type="ARBA" id="ARBA00007853"/>
    </source>
</evidence>
<dbReference type="Pfam" id="PF06507">
    <property type="entry name" value="ARF_AD"/>
    <property type="match status" value="1"/>
</dbReference>
<dbReference type="Gene3D" id="2.40.330.10">
    <property type="entry name" value="DNA-binding pseudobarrel domain"/>
    <property type="match status" value="1"/>
</dbReference>
<feature type="domain" description="Auxin response factor" evidence="8">
    <location>
        <begin position="274"/>
        <end position="354"/>
    </location>
</feature>
<reference evidence="9" key="1">
    <citation type="journal article" date="2016" name="Biol. Open">
        <title>Genome-wide analysis of auxin response factor gene family members in medicinal model plant Salvia miltiorrhiza.</title>
        <authorList>
            <person name="Xu Z."/>
            <person name="Ji A."/>
            <person name="Song J."/>
            <person name="Chen S."/>
        </authorList>
    </citation>
    <scope>NUCLEOTIDE SEQUENCE</scope>
</reference>
<dbReference type="Gene3D" id="2.30.30.1040">
    <property type="match status" value="1"/>
</dbReference>
<dbReference type="SUPFAM" id="SSF101936">
    <property type="entry name" value="DNA-binding pseudobarrel domain"/>
    <property type="match status" value="1"/>
</dbReference>